<organism evidence="2 3">
    <name type="scientific">Brachionus plicatilis</name>
    <name type="common">Marine rotifer</name>
    <name type="synonym">Brachionus muelleri</name>
    <dbReference type="NCBI Taxonomy" id="10195"/>
    <lineage>
        <taxon>Eukaryota</taxon>
        <taxon>Metazoa</taxon>
        <taxon>Spiralia</taxon>
        <taxon>Gnathifera</taxon>
        <taxon>Rotifera</taxon>
        <taxon>Eurotatoria</taxon>
        <taxon>Monogononta</taxon>
        <taxon>Pseudotrocha</taxon>
        <taxon>Ploima</taxon>
        <taxon>Brachionidae</taxon>
        <taxon>Brachionus</taxon>
    </lineage>
</organism>
<dbReference type="Proteomes" id="UP000276133">
    <property type="component" value="Unassembled WGS sequence"/>
</dbReference>
<dbReference type="SUPFAM" id="SSF47473">
    <property type="entry name" value="EF-hand"/>
    <property type="match status" value="1"/>
</dbReference>
<gene>
    <name evidence="2" type="ORF">BpHYR1_033123</name>
</gene>
<dbReference type="InterPro" id="IPR002048">
    <property type="entry name" value="EF_hand_dom"/>
</dbReference>
<feature type="non-terminal residue" evidence="2">
    <location>
        <position position="1"/>
    </location>
</feature>
<name>A0A3M7QCR4_BRAPC</name>
<sequence length="91" mass="10414">KNYDNYSQELKEACLAFDRQDIGVMDFDEVKQILMKYGEQLDENDLELFKDTFVNDSGKIIVDDFIKQLNPMDAESGKKKKGGKKGSGKKK</sequence>
<evidence type="ECO:0000313" key="3">
    <source>
        <dbReference type="Proteomes" id="UP000276133"/>
    </source>
</evidence>
<proteinExistence type="predicted"/>
<dbReference type="GO" id="GO:0005509">
    <property type="term" value="F:calcium ion binding"/>
    <property type="evidence" value="ECO:0007669"/>
    <property type="project" value="InterPro"/>
</dbReference>
<dbReference type="EMBL" id="REGN01006586">
    <property type="protein sequence ID" value="RNA08974.1"/>
    <property type="molecule type" value="Genomic_DNA"/>
</dbReference>
<keyword evidence="3" id="KW-1185">Reference proteome</keyword>
<reference evidence="2 3" key="1">
    <citation type="journal article" date="2018" name="Sci. Rep.">
        <title>Genomic signatures of local adaptation to the degree of environmental predictability in rotifers.</title>
        <authorList>
            <person name="Franch-Gras L."/>
            <person name="Hahn C."/>
            <person name="Garcia-Roger E.M."/>
            <person name="Carmona M.J."/>
            <person name="Serra M."/>
            <person name="Gomez A."/>
        </authorList>
    </citation>
    <scope>NUCLEOTIDE SEQUENCE [LARGE SCALE GENOMIC DNA]</scope>
    <source>
        <strain evidence="2">HYR1</strain>
    </source>
</reference>
<protein>
    <recommendedName>
        <fullName evidence="1">EF-hand domain-containing protein</fullName>
    </recommendedName>
</protein>
<feature type="domain" description="EF-hand" evidence="1">
    <location>
        <begin position="5"/>
        <end position="40"/>
    </location>
</feature>
<evidence type="ECO:0000313" key="2">
    <source>
        <dbReference type="EMBL" id="RNA08974.1"/>
    </source>
</evidence>
<dbReference type="InterPro" id="IPR011992">
    <property type="entry name" value="EF-hand-dom_pair"/>
</dbReference>
<dbReference type="Gene3D" id="1.10.238.10">
    <property type="entry name" value="EF-hand"/>
    <property type="match status" value="1"/>
</dbReference>
<dbReference type="OrthoDB" id="7482721at2759"/>
<evidence type="ECO:0000259" key="1">
    <source>
        <dbReference type="PROSITE" id="PS50222"/>
    </source>
</evidence>
<accession>A0A3M7QCR4</accession>
<dbReference type="PROSITE" id="PS50222">
    <property type="entry name" value="EF_HAND_2"/>
    <property type="match status" value="1"/>
</dbReference>
<comment type="caution">
    <text evidence="2">The sequence shown here is derived from an EMBL/GenBank/DDBJ whole genome shotgun (WGS) entry which is preliminary data.</text>
</comment>
<dbReference type="AlphaFoldDB" id="A0A3M7QCR4"/>